<name>A0A061QVL1_9CHLO</name>
<evidence type="ECO:0000256" key="6">
    <source>
        <dbReference type="ARBA" id="ARBA00023128"/>
    </source>
</evidence>
<feature type="repeat" description="Solcar" evidence="8">
    <location>
        <begin position="52"/>
        <end position="144"/>
    </location>
</feature>
<evidence type="ECO:0000256" key="5">
    <source>
        <dbReference type="ARBA" id="ARBA00022989"/>
    </source>
</evidence>
<keyword evidence="7 8" id="KW-0472">Membrane</keyword>
<evidence type="ECO:0000256" key="1">
    <source>
        <dbReference type="ARBA" id="ARBA00004225"/>
    </source>
</evidence>
<dbReference type="GO" id="GO:0031966">
    <property type="term" value="C:mitochondrial membrane"/>
    <property type="evidence" value="ECO:0007669"/>
    <property type="project" value="UniProtKB-SubCell"/>
</dbReference>
<evidence type="ECO:0000256" key="7">
    <source>
        <dbReference type="ARBA" id="ARBA00023136"/>
    </source>
</evidence>
<evidence type="ECO:0000256" key="3">
    <source>
        <dbReference type="ARBA" id="ARBA00022448"/>
    </source>
</evidence>
<dbReference type="PANTHER" id="PTHR45758">
    <property type="entry name" value="MITOFERRIN-1-RELATED"/>
    <property type="match status" value="1"/>
</dbReference>
<evidence type="ECO:0000256" key="9">
    <source>
        <dbReference type="RuleBase" id="RU000488"/>
    </source>
</evidence>
<comment type="similarity">
    <text evidence="2 9">Belongs to the mitochondrial carrier (TC 2.A.29) family.</text>
</comment>
<evidence type="ECO:0008006" key="12">
    <source>
        <dbReference type="Google" id="ProtNLM"/>
    </source>
</evidence>
<dbReference type="PROSITE" id="PS50920">
    <property type="entry name" value="SOLCAR"/>
    <property type="match status" value="1"/>
</dbReference>
<evidence type="ECO:0000256" key="10">
    <source>
        <dbReference type="SAM" id="MobiDB-lite"/>
    </source>
</evidence>
<dbReference type="Gene3D" id="1.50.40.10">
    <property type="entry name" value="Mitochondrial carrier domain"/>
    <property type="match status" value="1"/>
</dbReference>
<dbReference type="Pfam" id="PF00153">
    <property type="entry name" value="Mito_carr"/>
    <property type="match status" value="1"/>
</dbReference>
<dbReference type="InterPro" id="IPR018108">
    <property type="entry name" value="MCP_transmembrane"/>
</dbReference>
<reference evidence="11" key="1">
    <citation type="submission" date="2014-05" db="EMBL/GenBank/DDBJ databases">
        <title>The transcriptome of the halophilic microalga Tetraselmis sp. GSL018 isolated from the Great Salt Lake, Utah.</title>
        <authorList>
            <person name="Jinkerson R.E."/>
            <person name="D'Adamo S."/>
            <person name="Posewitz M.C."/>
        </authorList>
    </citation>
    <scope>NUCLEOTIDE SEQUENCE</scope>
    <source>
        <strain evidence="11">GSL018</strain>
    </source>
</reference>
<keyword evidence="6" id="KW-0496">Mitochondrion</keyword>
<comment type="subcellular location">
    <subcellularLocation>
        <location evidence="1">Mitochondrion membrane</location>
        <topology evidence="1">Multi-pass membrane protein</topology>
    </subcellularLocation>
</comment>
<feature type="region of interest" description="Disordered" evidence="10">
    <location>
        <begin position="152"/>
        <end position="179"/>
    </location>
</feature>
<evidence type="ECO:0000256" key="4">
    <source>
        <dbReference type="ARBA" id="ARBA00022692"/>
    </source>
</evidence>
<protein>
    <recommendedName>
        <fullName evidence="12">Mitochondrial carrier family</fullName>
    </recommendedName>
</protein>
<keyword evidence="3 9" id="KW-0813">Transport</keyword>
<evidence type="ECO:0000256" key="2">
    <source>
        <dbReference type="ARBA" id="ARBA00006375"/>
    </source>
</evidence>
<dbReference type="InterPro" id="IPR023395">
    <property type="entry name" value="MCP_dom_sf"/>
</dbReference>
<dbReference type="GO" id="GO:0048250">
    <property type="term" value="P:iron import into the mitochondrion"/>
    <property type="evidence" value="ECO:0007669"/>
    <property type="project" value="TreeGrafter"/>
</dbReference>
<keyword evidence="4 8" id="KW-0812">Transmembrane</keyword>
<dbReference type="EMBL" id="GBEZ01023126">
    <property type="protein sequence ID" value="JAC63743.1"/>
    <property type="molecule type" value="Transcribed_RNA"/>
</dbReference>
<accession>A0A061QVL1</accession>
<dbReference type="AlphaFoldDB" id="A0A061QVL1"/>
<proteinExistence type="inferred from homology"/>
<dbReference type="GO" id="GO:0015093">
    <property type="term" value="F:ferrous iron transmembrane transporter activity"/>
    <property type="evidence" value="ECO:0007669"/>
    <property type="project" value="TreeGrafter"/>
</dbReference>
<keyword evidence="5" id="KW-1133">Transmembrane helix</keyword>
<sequence length="179" mass="19495">MRGAWRDVASAGWLAYLAPSLIKDVPHDAMEFAAYGKLTRIWDDTMPTKADDTLWADWAIGAAAGAAACLVTMPADVMKTRLSCVSRASFRPGPVECLRSYVSAAAVVYQERGMPGFFAGMGPRMMKVPSTMVYWVTVEATRRLLQRVCVTDEEEQSRREEPEAATGGGARRGGGHGEF</sequence>
<evidence type="ECO:0000313" key="11">
    <source>
        <dbReference type="EMBL" id="JAC63743.1"/>
    </source>
</evidence>
<evidence type="ECO:0000256" key="8">
    <source>
        <dbReference type="PROSITE-ProRule" id="PRU00282"/>
    </source>
</evidence>
<organism evidence="11">
    <name type="scientific">Tetraselmis sp. GSL018</name>
    <dbReference type="NCBI Taxonomy" id="582737"/>
    <lineage>
        <taxon>Eukaryota</taxon>
        <taxon>Viridiplantae</taxon>
        <taxon>Chlorophyta</taxon>
        <taxon>core chlorophytes</taxon>
        <taxon>Chlorodendrophyceae</taxon>
        <taxon>Chlorodendrales</taxon>
        <taxon>Chlorodendraceae</taxon>
        <taxon>Tetraselmis</taxon>
    </lineage>
</organism>
<dbReference type="SUPFAM" id="SSF103506">
    <property type="entry name" value="Mitochondrial carrier"/>
    <property type="match status" value="1"/>
</dbReference>
<gene>
    <name evidence="11" type="ORF">TSPGSL018_19879</name>
</gene>
<dbReference type="PANTHER" id="PTHR45758:SF4">
    <property type="entry name" value="MITOFERRIN-1"/>
    <property type="match status" value="1"/>
</dbReference>